<dbReference type="SMART" id="SM00256">
    <property type="entry name" value="FBOX"/>
    <property type="match status" value="1"/>
</dbReference>
<proteinExistence type="predicted"/>
<reference evidence="6" key="4">
    <citation type="journal article" date="2018" name="Nat. Plants">
        <title>Whole-genome landscape of Medicago truncatula symbiotic genes.</title>
        <authorList>
            <person name="Pecrix Y."/>
            <person name="Staton S.E."/>
            <person name="Sallet E."/>
            <person name="Lelandais-Briere C."/>
            <person name="Moreau S."/>
            <person name="Carrere S."/>
            <person name="Blein T."/>
            <person name="Jardinaud M.F."/>
            <person name="Latrasse D."/>
            <person name="Zouine M."/>
            <person name="Zahm M."/>
            <person name="Kreplak J."/>
            <person name="Mayjonade B."/>
            <person name="Satge C."/>
            <person name="Perez M."/>
            <person name="Cauet S."/>
            <person name="Marande W."/>
            <person name="Chantry-Darmon C."/>
            <person name="Lopez-Roques C."/>
            <person name="Bouchez O."/>
            <person name="Berard A."/>
            <person name="Debelle F."/>
            <person name="Munos S."/>
            <person name="Bendahmane A."/>
            <person name="Berges H."/>
            <person name="Niebel A."/>
            <person name="Buitink J."/>
            <person name="Frugier F."/>
            <person name="Benhamed M."/>
            <person name="Crespi M."/>
            <person name="Gouzy J."/>
            <person name="Gamas P."/>
        </authorList>
    </citation>
    <scope>NUCLEOTIDE SEQUENCE [LARGE SCALE GENOMIC DNA]</scope>
    <source>
        <strain evidence="6">cv. Jemalong A17</strain>
    </source>
</reference>
<gene>
    <name evidence="2" type="ordered locus">MTR_4g045740</name>
    <name evidence="3" type="ORF">MtrunA17_Chr4g0023731</name>
</gene>
<reference evidence="2 5" key="2">
    <citation type="journal article" date="2014" name="BMC Genomics">
        <title>An improved genome release (version Mt4.0) for the model legume Medicago truncatula.</title>
        <authorList>
            <person name="Tang H."/>
            <person name="Krishnakumar V."/>
            <person name="Bidwell S."/>
            <person name="Rosen B."/>
            <person name="Chan A."/>
            <person name="Zhou S."/>
            <person name="Gentzbittel L."/>
            <person name="Childs K.L."/>
            <person name="Yandell M."/>
            <person name="Gundlach H."/>
            <person name="Mayer K.F."/>
            <person name="Schwartz D.C."/>
            <person name="Town C.D."/>
        </authorList>
    </citation>
    <scope>GENOME REANNOTATION</scope>
    <source>
        <strain evidence="2">A17</strain>
        <strain evidence="4 5">cv. Jemalong A17</strain>
    </source>
</reference>
<accession>A0A072UUM6</accession>
<reference evidence="2 5" key="1">
    <citation type="journal article" date="2011" name="Nature">
        <title>The Medicago genome provides insight into the evolution of rhizobial symbioses.</title>
        <authorList>
            <person name="Young N.D."/>
            <person name="Debelle F."/>
            <person name="Oldroyd G.E."/>
            <person name="Geurts R."/>
            <person name="Cannon S.B."/>
            <person name="Udvardi M.K."/>
            <person name="Benedito V.A."/>
            <person name="Mayer K.F."/>
            <person name="Gouzy J."/>
            <person name="Schoof H."/>
            <person name="Van de Peer Y."/>
            <person name="Proost S."/>
            <person name="Cook D.R."/>
            <person name="Meyers B.C."/>
            <person name="Spannagl M."/>
            <person name="Cheung F."/>
            <person name="De Mita S."/>
            <person name="Krishnakumar V."/>
            <person name="Gundlach H."/>
            <person name="Zhou S."/>
            <person name="Mudge J."/>
            <person name="Bharti A.K."/>
            <person name="Murray J.D."/>
            <person name="Naoumkina M.A."/>
            <person name="Rosen B."/>
            <person name="Silverstein K.A."/>
            <person name="Tang H."/>
            <person name="Rombauts S."/>
            <person name="Zhao P.X."/>
            <person name="Zhou P."/>
            <person name="Barbe V."/>
            <person name="Bardou P."/>
            <person name="Bechner M."/>
            <person name="Bellec A."/>
            <person name="Berger A."/>
            <person name="Berges H."/>
            <person name="Bidwell S."/>
            <person name="Bisseling T."/>
            <person name="Choisne N."/>
            <person name="Couloux A."/>
            <person name="Denny R."/>
            <person name="Deshpande S."/>
            <person name="Dai X."/>
            <person name="Doyle J.J."/>
            <person name="Dudez A.M."/>
            <person name="Farmer A.D."/>
            <person name="Fouteau S."/>
            <person name="Franken C."/>
            <person name="Gibelin C."/>
            <person name="Gish J."/>
            <person name="Goldstein S."/>
            <person name="Gonzalez A.J."/>
            <person name="Green P.J."/>
            <person name="Hallab A."/>
            <person name="Hartog M."/>
            <person name="Hua A."/>
            <person name="Humphray S.J."/>
            <person name="Jeong D.H."/>
            <person name="Jing Y."/>
            <person name="Jocker A."/>
            <person name="Kenton S.M."/>
            <person name="Kim D.J."/>
            <person name="Klee K."/>
            <person name="Lai H."/>
            <person name="Lang C."/>
            <person name="Lin S."/>
            <person name="Macmil S.L."/>
            <person name="Magdelenat G."/>
            <person name="Matthews L."/>
            <person name="McCorrison J."/>
            <person name="Monaghan E.L."/>
            <person name="Mun J.H."/>
            <person name="Najar F.Z."/>
            <person name="Nicholson C."/>
            <person name="Noirot C."/>
            <person name="O'Bleness M."/>
            <person name="Paule C.R."/>
            <person name="Poulain J."/>
            <person name="Prion F."/>
            <person name="Qin B."/>
            <person name="Qu C."/>
            <person name="Retzel E.F."/>
            <person name="Riddle C."/>
            <person name="Sallet E."/>
            <person name="Samain S."/>
            <person name="Samson N."/>
            <person name="Sanders I."/>
            <person name="Saurat O."/>
            <person name="Scarpelli C."/>
            <person name="Schiex T."/>
            <person name="Segurens B."/>
            <person name="Severin A.J."/>
            <person name="Sherrier D.J."/>
            <person name="Shi R."/>
            <person name="Sims S."/>
            <person name="Singer S.R."/>
            <person name="Sinharoy S."/>
            <person name="Sterck L."/>
            <person name="Viollet A."/>
            <person name="Wang B.B."/>
            <person name="Wang K."/>
            <person name="Wang M."/>
            <person name="Wang X."/>
            <person name="Warfsmann J."/>
            <person name="Weissenbach J."/>
            <person name="White D.D."/>
            <person name="White J.D."/>
            <person name="Wiley G.B."/>
            <person name="Wincker P."/>
            <person name="Xing Y."/>
            <person name="Yang L."/>
            <person name="Yao Z."/>
            <person name="Ying F."/>
            <person name="Zhai J."/>
            <person name="Zhou L."/>
            <person name="Zuber A."/>
            <person name="Denarie J."/>
            <person name="Dixon R.A."/>
            <person name="May G.D."/>
            <person name="Schwartz D.C."/>
            <person name="Rogers J."/>
            <person name="Quetier F."/>
            <person name="Town C.D."/>
            <person name="Roe B.A."/>
        </authorList>
    </citation>
    <scope>NUCLEOTIDE SEQUENCE [LARGE SCALE GENOMIC DNA]</scope>
    <source>
        <strain evidence="2">A17</strain>
        <strain evidence="4 5">cv. Jemalong A17</strain>
    </source>
</reference>
<keyword evidence="5" id="KW-1185">Reference proteome</keyword>
<dbReference type="EMBL" id="CM001220">
    <property type="protein sequence ID" value="KEH29570.1"/>
    <property type="molecule type" value="Genomic_DNA"/>
</dbReference>
<dbReference type="PANTHER" id="PTHR34223">
    <property type="entry name" value="OS11G0201299 PROTEIN"/>
    <property type="match status" value="1"/>
</dbReference>
<dbReference type="InterPro" id="IPR053197">
    <property type="entry name" value="F-box_SCFL_complex_component"/>
</dbReference>
<evidence type="ECO:0000313" key="6">
    <source>
        <dbReference type="Proteomes" id="UP000265566"/>
    </source>
</evidence>
<dbReference type="EnsemblPlants" id="KEH29570">
    <property type="protein sequence ID" value="KEH29570"/>
    <property type="gene ID" value="MTR_4g045740"/>
</dbReference>
<feature type="domain" description="F-box" evidence="1">
    <location>
        <begin position="19"/>
        <end position="69"/>
    </location>
</feature>
<evidence type="ECO:0000259" key="1">
    <source>
        <dbReference type="PROSITE" id="PS50181"/>
    </source>
</evidence>
<dbReference type="InterPro" id="IPR053781">
    <property type="entry name" value="F-box_AtFBL13-like"/>
</dbReference>
<evidence type="ECO:0000313" key="3">
    <source>
        <dbReference type="EMBL" id="RHN60259.1"/>
    </source>
</evidence>
<dbReference type="AlphaFoldDB" id="A0A072UUM6"/>
<dbReference type="Gene3D" id="1.20.1280.50">
    <property type="match status" value="1"/>
</dbReference>
<dbReference type="EMBL" id="PSQE01000004">
    <property type="protein sequence ID" value="RHN60259.1"/>
    <property type="molecule type" value="Genomic_DNA"/>
</dbReference>
<protein>
    <submittedName>
        <fullName evidence="2">F-box/RNI/FBD-like domain protein</fullName>
    </submittedName>
    <submittedName>
        <fullName evidence="3">Putative F-box domain-containing protein</fullName>
    </submittedName>
</protein>
<evidence type="ECO:0000313" key="2">
    <source>
        <dbReference type="EMBL" id="KEH29570.1"/>
    </source>
</evidence>
<dbReference type="PANTHER" id="PTHR34223:SF51">
    <property type="entry name" value="OS06G0556300 PROTEIN"/>
    <property type="match status" value="1"/>
</dbReference>
<reference evidence="3" key="5">
    <citation type="journal article" date="2018" name="Nat. Plants">
        <title>Whole-genome landscape of Medicago truncatula symbiotic genes.</title>
        <authorList>
            <person name="Pecrix Y."/>
            <person name="Gamas P."/>
            <person name="Carrere S."/>
        </authorList>
    </citation>
    <scope>NUCLEOTIDE SEQUENCE</scope>
    <source>
        <tissue evidence="3">Leaves</tissue>
    </source>
</reference>
<dbReference type="Proteomes" id="UP000002051">
    <property type="component" value="Chromosome 4"/>
</dbReference>
<dbReference type="PROSITE" id="PS50181">
    <property type="entry name" value="FBOX"/>
    <property type="match status" value="1"/>
</dbReference>
<dbReference type="SUPFAM" id="SSF81383">
    <property type="entry name" value="F-box domain"/>
    <property type="match status" value="1"/>
</dbReference>
<dbReference type="STRING" id="3880.A0A072UUM6"/>
<evidence type="ECO:0000313" key="5">
    <source>
        <dbReference type="Proteomes" id="UP000002051"/>
    </source>
</evidence>
<dbReference type="Pfam" id="PF00646">
    <property type="entry name" value="F-box"/>
    <property type="match status" value="1"/>
</dbReference>
<organism evidence="2 5">
    <name type="scientific">Medicago truncatula</name>
    <name type="common">Barrel medic</name>
    <name type="synonym">Medicago tribuloides</name>
    <dbReference type="NCBI Taxonomy" id="3880"/>
    <lineage>
        <taxon>Eukaryota</taxon>
        <taxon>Viridiplantae</taxon>
        <taxon>Streptophyta</taxon>
        <taxon>Embryophyta</taxon>
        <taxon>Tracheophyta</taxon>
        <taxon>Spermatophyta</taxon>
        <taxon>Magnoliopsida</taxon>
        <taxon>eudicotyledons</taxon>
        <taxon>Gunneridae</taxon>
        <taxon>Pentapetalae</taxon>
        <taxon>rosids</taxon>
        <taxon>fabids</taxon>
        <taxon>Fabales</taxon>
        <taxon>Fabaceae</taxon>
        <taxon>Papilionoideae</taxon>
        <taxon>50 kb inversion clade</taxon>
        <taxon>NPAAA clade</taxon>
        <taxon>Hologalegina</taxon>
        <taxon>IRL clade</taxon>
        <taxon>Trifolieae</taxon>
        <taxon>Medicago</taxon>
    </lineage>
</organism>
<sequence>MIQQIIISKRRRHGNDNDDVKLSDLPDCILIYIMSFLNTIDAVRTCVLSKRWKHIWKHIPILTLHYSDFSTLKCFHKFVSRVLSLRDNSVLLQSIDFDGNGGCIQSSLLKRFSNYVLSHNAQLNRLGFDVLSLVPDLLKDELSSLHSLKSLKVKLKPLSYGFSMTLKMVKSGKVFKAGITPPSLIPDEILNLLLQNSLLADFDIIDCTR</sequence>
<reference evidence="4" key="3">
    <citation type="submission" date="2015-04" db="UniProtKB">
        <authorList>
            <consortium name="EnsemblPlants"/>
        </authorList>
    </citation>
    <scope>IDENTIFICATION</scope>
    <source>
        <strain evidence="4">cv. Jemalong A17</strain>
    </source>
</reference>
<name>A0A072UUM6_MEDTR</name>
<dbReference type="InterPro" id="IPR001810">
    <property type="entry name" value="F-box_dom"/>
</dbReference>
<evidence type="ECO:0000313" key="4">
    <source>
        <dbReference type="EnsemblPlants" id="KEH29570"/>
    </source>
</evidence>
<dbReference type="Gramene" id="rna22535">
    <property type="protein sequence ID" value="RHN60259.1"/>
    <property type="gene ID" value="gene22535"/>
</dbReference>
<dbReference type="CDD" id="cd22160">
    <property type="entry name" value="F-box_AtFBL13-like"/>
    <property type="match status" value="1"/>
</dbReference>
<dbReference type="InterPro" id="IPR036047">
    <property type="entry name" value="F-box-like_dom_sf"/>
</dbReference>
<dbReference type="Proteomes" id="UP000265566">
    <property type="component" value="Chromosome 4"/>
</dbReference>
<dbReference type="HOGENOM" id="CLU_010721_2_2_1"/>